<dbReference type="InterPro" id="IPR001188">
    <property type="entry name" value="Sperm_putr-bd"/>
</dbReference>
<keyword evidence="8" id="KW-1185">Reference proteome</keyword>
<reference evidence="7 8" key="2">
    <citation type="submission" date="2018-12" db="EMBL/GenBank/DDBJ databases">
        <title>Simiduia agarivorans gen. nov., sp. nov., a marine, agarolytic bacterium isolated from shallow coastal water from Keelung, Taiwan.</title>
        <authorList>
            <person name="Shieh W.Y."/>
        </authorList>
    </citation>
    <scope>NUCLEOTIDE SEQUENCE [LARGE SCALE GENOMIC DNA]</scope>
    <source>
        <strain evidence="7 8">GTF-13</strain>
    </source>
</reference>
<dbReference type="SUPFAM" id="SSF53850">
    <property type="entry name" value="Periplasmic binding protein-like II"/>
    <property type="match status" value="1"/>
</dbReference>
<keyword evidence="4 5" id="KW-0574">Periplasm</keyword>
<dbReference type="Proteomes" id="UP000280792">
    <property type="component" value="Unassembled WGS sequence"/>
</dbReference>
<dbReference type="GO" id="GO:0019808">
    <property type="term" value="F:polyamine binding"/>
    <property type="evidence" value="ECO:0007669"/>
    <property type="project" value="InterPro"/>
</dbReference>
<dbReference type="AlphaFoldDB" id="A0A3P3VJJ3"/>
<evidence type="ECO:0000313" key="8">
    <source>
        <dbReference type="Proteomes" id="UP000280792"/>
    </source>
</evidence>
<feature type="chain" id="PRO_5018031392" description="Putrescine-binding periplasmic protein" evidence="6">
    <location>
        <begin position="24"/>
        <end position="365"/>
    </location>
</feature>
<proteinExistence type="inferred from homology"/>
<evidence type="ECO:0000256" key="4">
    <source>
        <dbReference type="ARBA" id="ARBA00022764"/>
    </source>
</evidence>
<reference evidence="7 8" key="1">
    <citation type="submission" date="2018-08" db="EMBL/GenBank/DDBJ databases">
        <authorList>
            <person name="Khan S.A."/>
        </authorList>
    </citation>
    <scope>NUCLEOTIDE SEQUENCE [LARGE SCALE GENOMIC DNA]</scope>
    <source>
        <strain evidence="7 8">GTF-13</strain>
    </source>
</reference>
<accession>A0A3P3VJJ3</accession>
<dbReference type="EMBL" id="QWEZ01000002">
    <property type="protein sequence ID" value="RRJ82880.1"/>
    <property type="molecule type" value="Genomic_DNA"/>
</dbReference>
<evidence type="ECO:0000256" key="6">
    <source>
        <dbReference type="SAM" id="SignalP"/>
    </source>
</evidence>
<evidence type="ECO:0000256" key="1">
    <source>
        <dbReference type="ARBA" id="ARBA00004418"/>
    </source>
</evidence>
<comment type="subcellular location">
    <subcellularLocation>
        <location evidence="1 5">Periplasm</location>
    </subcellularLocation>
</comment>
<evidence type="ECO:0000256" key="3">
    <source>
        <dbReference type="ARBA" id="ARBA00022729"/>
    </source>
</evidence>
<sequence length="365" mass="40081">MQRLYRWGAVVLPALLAAPLAWAEAQVNVYNWNDYIAEDTIANFEARTGIKVVYDLFDANEVLEAKLLTGNSGYDLVVPSDNFMAKQIQAGIYLPLDKSKIPNLKNLNPKLMAELAEVTDPGNRYGVPYLWGTTGLGYNVDKVKAVLGDDAPVDSWALVFEPRYMEKLAGCGVSFMDSPAEMMPLALTYLGLDPNSLSAGDYEKAAALMQSVRPYITYFHSSKYITDLANGDTCVAVGWSGDVLQAADRAEEAGNGVNVAYSIPLEGAPIWFDLLGIPKDAPNADNAHRLINYLLEPEVMAGIVNYVAYATANDAAIALVDEAIRTDQGIFPPPEVMGKLFIHRPVLRKIERLQTRLWTRLKSGQ</sequence>
<dbReference type="PRINTS" id="PR00909">
    <property type="entry name" value="SPERMDNBNDNG"/>
</dbReference>
<protein>
    <recommendedName>
        <fullName evidence="5">Putrescine-binding periplasmic protein</fullName>
    </recommendedName>
</protein>
<dbReference type="GO" id="GO:0042597">
    <property type="term" value="C:periplasmic space"/>
    <property type="evidence" value="ECO:0007669"/>
    <property type="project" value="UniProtKB-SubCell"/>
</dbReference>
<dbReference type="PIRSF" id="PIRSF019574">
    <property type="entry name" value="Periplasmic_polyamine_BP"/>
    <property type="match status" value="1"/>
</dbReference>
<dbReference type="InterPro" id="IPR006059">
    <property type="entry name" value="SBP"/>
</dbReference>
<dbReference type="PANTHER" id="PTHR30222">
    <property type="entry name" value="SPERMIDINE/PUTRESCINE-BINDING PERIPLASMIC PROTEIN"/>
    <property type="match status" value="1"/>
</dbReference>
<organism evidence="7 8">
    <name type="scientific">Aestuariirhabdus litorea</name>
    <dbReference type="NCBI Taxonomy" id="2528527"/>
    <lineage>
        <taxon>Bacteria</taxon>
        <taxon>Pseudomonadati</taxon>
        <taxon>Pseudomonadota</taxon>
        <taxon>Gammaproteobacteria</taxon>
        <taxon>Oceanospirillales</taxon>
        <taxon>Aestuariirhabdaceae</taxon>
        <taxon>Aestuariirhabdus</taxon>
    </lineage>
</organism>
<evidence type="ECO:0000256" key="5">
    <source>
        <dbReference type="PIRNR" id="PIRNR019574"/>
    </source>
</evidence>
<dbReference type="GO" id="GO:0015846">
    <property type="term" value="P:polyamine transport"/>
    <property type="evidence" value="ECO:0007669"/>
    <property type="project" value="InterPro"/>
</dbReference>
<evidence type="ECO:0000313" key="7">
    <source>
        <dbReference type="EMBL" id="RRJ82880.1"/>
    </source>
</evidence>
<feature type="signal peptide" evidence="6">
    <location>
        <begin position="1"/>
        <end position="23"/>
    </location>
</feature>
<keyword evidence="2 5" id="KW-0813">Transport</keyword>
<keyword evidence="3 6" id="KW-0732">Signal</keyword>
<comment type="caution">
    <text evidence="7">The sequence shown here is derived from an EMBL/GenBank/DDBJ whole genome shotgun (WGS) entry which is preliminary data.</text>
</comment>
<comment type="function">
    <text evidence="5">Required for the activity of the bacterial periplasmic transport system of putrescine.</text>
</comment>
<comment type="similarity">
    <text evidence="5">Belongs to the bacterial solute-binding protein PotD/PotF family.</text>
</comment>
<dbReference type="PANTHER" id="PTHR30222:SF12">
    <property type="entry name" value="NORSPERMIDINE SENSOR"/>
    <property type="match status" value="1"/>
</dbReference>
<evidence type="ECO:0000256" key="2">
    <source>
        <dbReference type="ARBA" id="ARBA00022448"/>
    </source>
</evidence>
<gene>
    <name evidence="7" type="ORF">D0544_13605</name>
</gene>
<name>A0A3P3VJJ3_9GAMM</name>
<dbReference type="Pfam" id="PF13416">
    <property type="entry name" value="SBP_bac_8"/>
    <property type="match status" value="1"/>
</dbReference>
<dbReference type="RefSeq" id="WP_125017031.1">
    <property type="nucleotide sequence ID" value="NZ_QWEZ01000002.1"/>
</dbReference>
<dbReference type="CDD" id="cd13659">
    <property type="entry name" value="PBP2_PotF"/>
    <property type="match status" value="1"/>
</dbReference>
<dbReference type="Gene3D" id="3.40.190.10">
    <property type="entry name" value="Periplasmic binding protein-like II"/>
    <property type="match status" value="2"/>
</dbReference>